<name>A0ABW4DXH3_9RHOB</name>
<dbReference type="InterPro" id="IPR027275">
    <property type="entry name" value="PRC-brl_dom"/>
</dbReference>
<dbReference type="PANTHER" id="PTHR36505">
    <property type="entry name" value="BLR1072 PROTEIN"/>
    <property type="match status" value="1"/>
</dbReference>
<keyword evidence="2" id="KW-0732">Signal</keyword>
<feature type="signal peptide" evidence="2">
    <location>
        <begin position="1"/>
        <end position="21"/>
    </location>
</feature>
<feature type="compositionally biased region" description="Low complexity" evidence="1">
    <location>
        <begin position="67"/>
        <end position="76"/>
    </location>
</feature>
<feature type="domain" description="PRC-barrel" evidence="3">
    <location>
        <begin position="93"/>
        <end position="156"/>
    </location>
</feature>
<evidence type="ECO:0000313" key="5">
    <source>
        <dbReference type="Proteomes" id="UP001597302"/>
    </source>
</evidence>
<dbReference type="InterPro" id="IPR011033">
    <property type="entry name" value="PRC_barrel-like_sf"/>
</dbReference>
<sequence length="242" mass="24457">MRKLLLTTTLALPLTFGAALAQDTAPAADPAMEPADSAPMADPGAAPATDPMAETTTEPMEEETDAAEAAAAASAAEKVEVEQAANEWRLDWITGTNVTSPDGETIGAISDLIMDGETGEMKAAIIGVGGFLGIGEKQIALPWADLTVNSDAQEITSDLTQEEAEAAPEYVFRDQAAAAGDMADPAMGTAPAADPMATGTAPAADPMATEPAADPMATEPATDPMATEPADDMGAETPAPAN</sequence>
<evidence type="ECO:0000256" key="2">
    <source>
        <dbReference type="SAM" id="SignalP"/>
    </source>
</evidence>
<feature type="compositionally biased region" description="Low complexity" evidence="1">
    <location>
        <begin position="25"/>
        <end position="58"/>
    </location>
</feature>
<dbReference type="RefSeq" id="WP_131576480.1">
    <property type="nucleotide sequence ID" value="NZ_CBCSAJ010000010.1"/>
</dbReference>
<gene>
    <name evidence="4" type="ORF">ACFQ5P_10960</name>
</gene>
<accession>A0ABW4DXH3</accession>
<evidence type="ECO:0000259" key="3">
    <source>
        <dbReference type="Pfam" id="PF05239"/>
    </source>
</evidence>
<organism evidence="4 5">
    <name type="scientific">Paracoccus nototheniae</name>
    <dbReference type="NCBI Taxonomy" id="2489002"/>
    <lineage>
        <taxon>Bacteria</taxon>
        <taxon>Pseudomonadati</taxon>
        <taxon>Pseudomonadota</taxon>
        <taxon>Alphaproteobacteria</taxon>
        <taxon>Rhodobacterales</taxon>
        <taxon>Paracoccaceae</taxon>
        <taxon>Paracoccus</taxon>
    </lineage>
</organism>
<dbReference type="EMBL" id="JBHTOQ010000022">
    <property type="protein sequence ID" value="MFD1481812.1"/>
    <property type="molecule type" value="Genomic_DNA"/>
</dbReference>
<dbReference type="Proteomes" id="UP001597302">
    <property type="component" value="Unassembled WGS sequence"/>
</dbReference>
<proteinExistence type="predicted"/>
<dbReference type="Gene3D" id="2.30.30.240">
    <property type="entry name" value="PRC-barrel domain"/>
    <property type="match status" value="1"/>
</dbReference>
<dbReference type="SUPFAM" id="SSF50346">
    <property type="entry name" value="PRC-barrel domain"/>
    <property type="match status" value="1"/>
</dbReference>
<dbReference type="PANTHER" id="PTHR36505:SF1">
    <property type="entry name" value="BLR1072 PROTEIN"/>
    <property type="match status" value="1"/>
</dbReference>
<comment type="caution">
    <text evidence="4">The sequence shown here is derived from an EMBL/GenBank/DDBJ whole genome shotgun (WGS) entry which is preliminary data.</text>
</comment>
<feature type="region of interest" description="Disordered" evidence="1">
    <location>
        <begin position="25"/>
        <end position="80"/>
    </location>
</feature>
<evidence type="ECO:0000313" key="4">
    <source>
        <dbReference type="EMBL" id="MFD1481812.1"/>
    </source>
</evidence>
<protein>
    <submittedName>
        <fullName evidence="4">PRC-barrel domain-containing protein</fullName>
    </submittedName>
</protein>
<feature type="region of interest" description="Disordered" evidence="1">
    <location>
        <begin position="182"/>
        <end position="242"/>
    </location>
</feature>
<keyword evidence="5" id="KW-1185">Reference proteome</keyword>
<reference evidence="5" key="1">
    <citation type="journal article" date="2019" name="Int. J. Syst. Evol. Microbiol.">
        <title>The Global Catalogue of Microorganisms (GCM) 10K type strain sequencing project: providing services to taxonomists for standard genome sequencing and annotation.</title>
        <authorList>
            <consortium name="The Broad Institute Genomics Platform"/>
            <consortium name="The Broad Institute Genome Sequencing Center for Infectious Disease"/>
            <person name="Wu L."/>
            <person name="Ma J."/>
        </authorList>
    </citation>
    <scope>NUCLEOTIDE SEQUENCE [LARGE SCALE GENOMIC DNA]</scope>
    <source>
        <strain evidence="5">CCM 8875</strain>
    </source>
</reference>
<evidence type="ECO:0000256" key="1">
    <source>
        <dbReference type="SAM" id="MobiDB-lite"/>
    </source>
</evidence>
<feature type="chain" id="PRO_5046322503" evidence="2">
    <location>
        <begin position="22"/>
        <end position="242"/>
    </location>
</feature>
<dbReference type="Pfam" id="PF05239">
    <property type="entry name" value="PRC"/>
    <property type="match status" value="1"/>
</dbReference>